<feature type="binding site" evidence="9">
    <location>
        <position position="16"/>
    </location>
    <ligand>
        <name>Mg(2+)</name>
        <dbReference type="ChEBI" id="CHEBI:18420"/>
    </ligand>
</feature>
<dbReference type="InterPro" id="IPR004472">
    <property type="entry name" value="DTB_synth_BioD"/>
</dbReference>
<feature type="binding site" evidence="9">
    <location>
        <position position="53"/>
    </location>
    <ligand>
        <name>ATP</name>
        <dbReference type="ChEBI" id="CHEBI:30616"/>
    </ligand>
</feature>
<evidence type="ECO:0000256" key="8">
    <source>
        <dbReference type="ARBA" id="ARBA00047386"/>
    </source>
</evidence>
<dbReference type="PIRSF" id="PIRSF006755">
    <property type="entry name" value="DTB_synth"/>
    <property type="match status" value="1"/>
</dbReference>
<keyword evidence="3 9" id="KW-0479">Metal-binding</keyword>
<feature type="binding site" evidence="9">
    <location>
        <position position="123"/>
    </location>
    <ligand>
        <name>Mg(2+)</name>
        <dbReference type="ChEBI" id="CHEBI:18420"/>
    </ligand>
</feature>
<evidence type="ECO:0000256" key="2">
    <source>
        <dbReference type="ARBA" id="ARBA00022598"/>
    </source>
</evidence>
<keyword evidence="4 9" id="KW-0547">Nucleotide-binding</keyword>
<evidence type="ECO:0000256" key="9">
    <source>
        <dbReference type="HAMAP-Rule" id="MF_00336"/>
    </source>
</evidence>
<keyword evidence="7 9" id="KW-0460">Magnesium</keyword>
<dbReference type="EMBL" id="CP053586">
    <property type="protein sequence ID" value="WNZ24738.1"/>
    <property type="molecule type" value="Genomic_DNA"/>
</dbReference>
<dbReference type="GO" id="GO:0005524">
    <property type="term" value="F:ATP binding"/>
    <property type="evidence" value="ECO:0007669"/>
    <property type="project" value="UniProtKB-UniRule"/>
</dbReference>
<gene>
    <name evidence="9 10" type="primary">bioD</name>
    <name evidence="10" type="ORF">HJG54_19080</name>
</gene>
<dbReference type="HAMAP" id="MF_00336">
    <property type="entry name" value="BioD"/>
    <property type="match status" value="1"/>
</dbReference>
<dbReference type="SUPFAM" id="SSF52540">
    <property type="entry name" value="P-loop containing nucleoside triphosphate hydrolases"/>
    <property type="match status" value="1"/>
</dbReference>
<comment type="subcellular location">
    <subcellularLocation>
        <location evidence="9">Cytoplasm</location>
    </subcellularLocation>
</comment>
<name>A0AA97AR38_9CYAN</name>
<comment type="cofactor">
    <cofactor evidence="9">
        <name>Mg(2+)</name>
        <dbReference type="ChEBI" id="CHEBI:18420"/>
    </cofactor>
</comment>
<proteinExistence type="inferred from homology"/>
<organism evidence="10">
    <name type="scientific">Leptolyngbya sp. NK1-12</name>
    <dbReference type="NCBI Taxonomy" id="2547451"/>
    <lineage>
        <taxon>Bacteria</taxon>
        <taxon>Bacillati</taxon>
        <taxon>Cyanobacteriota</taxon>
        <taxon>Cyanophyceae</taxon>
        <taxon>Leptolyngbyales</taxon>
        <taxon>Leptolyngbyaceae</taxon>
        <taxon>Leptolyngbya group</taxon>
        <taxon>Leptolyngbya</taxon>
    </lineage>
</organism>
<dbReference type="Gene3D" id="3.40.50.300">
    <property type="entry name" value="P-loop containing nucleotide triphosphate hydrolases"/>
    <property type="match status" value="1"/>
</dbReference>
<dbReference type="RefSeq" id="WP_316430691.1">
    <property type="nucleotide sequence ID" value="NZ_CP053586.1"/>
</dbReference>
<evidence type="ECO:0000256" key="4">
    <source>
        <dbReference type="ARBA" id="ARBA00022741"/>
    </source>
</evidence>
<dbReference type="CDD" id="cd03109">
    <property type="entry name" value="DTBS"/>
    <property type="match status" value="1"/>
</dbReference>
<comment type="similarity">
    <text evidence="9">Belongs to the dethiobiotin synthetase family.</text>
</comment>
<dbReference type="NCBIfam" id="TIGR00347">
    <property type="entry name" value="bioD"/>
    <property type="match status" value="1"/>
</dbReference>
<comment type="catalytic activity">
    <reaction evidence="9">
        <text>(7R,8S)-7,8-diammoniononanoate + CO2 + ATP = (4R,5S)-dethiobiotin + ADP + phosphate + 3 H(+)</text>
        <dbReference type="Rhea" id="RHEA:15805"/>
        <dbReference type="ChEBI" id="CHEBI:15378"/>
        <dbReference type="ChEBI" id="CHEBI:16526"/>
        <dbReference type="ChEBI" id="CHEBI:30616"/>
        <dbReference type="ChEBI" id="CHEBI:43474"/>
        <dbReference type="ChEBI" id="CHEBI:149469"/>
        <dbReference type="ChEBI" id="CHEBI:149473"/>
        <dbReference type="ChEBI" id="CHEBI:456216"/>
        <dbReference type="EC" id="6.3.3.3"/>
    </reaction>
</comment>
<feature type="binding site" evidence="9">
    <location>
        <begin position="123"/>
        <end position="126"/>
    </location>
    <ligand>
        <name>ATP</name>
        <dbReference type="ChEBI" id="CHEBI:30616"/>
    </ligand>
</feature>
<feature type="binding site" evidence="9">
    <location>
        <position position="53"/>
    </location>
    <ligand>
        <name>Mg(2+)</name>
        <dbReference type="ChEBI" id="CHEBI:18420"/>
    </ligand>
</feature>
<evidence type="ECO:0000256" key="3">
    <source>
        <dbReference type="ARBA" id="ARBA00022723"/>
    </source>
</evidence>
<dbReference type="AlphaFoldDB" id="A0AA97AR38"/>
<feature type="binding site" evidence="9">
    <location>
        <begin position="215"/>
        <end position="217"/>
    </location>
    <ligand>
        <name>ATP</name>
        <dbReference type="ChEBI" id="CHEBI:30616"/>
    </ligand>
</feature>
<evidence type="ECO:0000256" key="6">
    <source>
        <dbReference type="ARBA" id="ARBA00022840"/>
    </source>
</evidence>
<keyword evidence="1 9" id="KW-0963">Cytoplasm</keyword>
<comment type="caution">
    <text evidence="9">Lacks conserved residue(s) required for the propagation of feature annotation.</text>
</comment>
<comment type="function">
    <text evidence="9">Catalyzes a mechanistically unusual reaction, the ATP-dependent insertion of CO2 between the N7 and N8 nitrogen atoms of 7,8-diaminopelargonic acid (DAPA, also called 7,8-diammoniononanoate) to form a ureido ring.</text>
</comment>
<sequence>MNTLLIAGTDTKVGKTVVIMALIAYWQRYCSSRRLGVMKPIDCPRDGYSASGDSPSTDGASIGRDRELLVRQFKLDQSATEITPLMLSTLPAIATAKDGRQIELELVWQQIQQLQQRDFVLLEAWGGLGSPLTYETTMADLAWDWHLPTVLVVPVQPGAVAHAVANVALANQSKIHLKGIILNAVQPCCAQDWENWAPIDLIQSLTRKPVLGCMPHLADLADLNKLAQVAAEWELERLLPGLEELLLQPS</sequence>
<comment type="subunit">
    <text evidence="9">Homodimer.</text>
</comment>
<keyword evidence="5 9" id="KW-0093">Biotin biosynthesis</keyword>
<feature type="active site" evidence="9">
    <location>
        <position position="39"/>
    </location>
</feature>
<keyword evidence="2 9" id="KW-0436">Ligase</keyword>
<reference evidence="10" key="1">
    <citation type="submission" date="2020-05" db="EMBL/GenBank/DDBJ databases">
        <authorList>
            <person name="Zhu T."/>
            <person name="Keshari N."/>
            <person name="Lu X."/>
        </authorList>
    </citation>
    <scope>NUCLEOTIDE SEQUENCE</scope>
    <source>
        <strain evidence="10">NK1-12</strain>
    </source>
</reference>
<comment type="pathway">
    <text evidence="9">Cofactor biosynthesis; biotin biosynthesis; biotin from 7,8-diaminononanoate: step 1/2.</text>
</comment>
<dbReference type="GO" id="GO:0005829">
    <property type="term" value="C:cytosol"/>
    <property type="evidence" value="ECO:0007669"/>
    <property type="project" value="TreeGrafter"/>
</dbReference>
<dbReference type="PANTHER" id="PTHR43210">
    <property type="entry name" value="DETHIOBIOTIN SYNTHETASE"/>
    <property type="match status" value="1"/>
</dbReference>
<keyword evidence="6 9" id="KW-0067">ATP-binding</keyword>
<evidence type="ECO:0000256" key="7">
    <source>
        <dbReference type="ARBA" id="ARBA00022842"/>
    </source>
</evidence>
<dbReference type="Pfam" id="PF13500">
    <property type="entry name" value="AAA_26"/>
    <property type="match status" value="1"/>
</dbReference>
<evidence type="ECO:0000256" key="5">
    <source>
        <dbReference type="ARBA" id="ARBA00022756"/>
    </source>
</evidence>
<evidence type="ECO:0000256" key="1">
    <source>
        <dbReference type="ARBA" id="ARBA00022490"/>
    </source>
</evidence>
<dbReference type="EC" id="6.3.3.3" evidence="9"/>
<accession>A0AA97AR38</accession>
<dbReference type="GO" id="GO:0009102">
    <property type="term" value="P:biotin biosynthetic process"/>
    <property type="evidence" value="ECO:0007669"/>
    <property type="project" value="UniProtKB-UniRule"/>
</dbReference>
<dbReference type="PANTHER" id="PTHR43210:SF2">
    <property type="entry name" value="ATP-DEPENDENT DETHIOBIOTIN SYNTHETASE BIOD 2"/>
    <property type="match status" value="1"/>
</dbReference>
<evidence type="ECO:0000313" key="10">
    <source>
        <dbReference type="EMBL" id="WNZ24738.1"/>
    </source>
</evidence>
<dbReference type="InterPro" id="IPR027417">
    <property type="entry name" value="P-loop_NTPase"/>
</dbReference>
<dbReference type="GO" id="GO:0004141">
    <property type="term" value="F:dethiobiotin synthase activity"/>
    <property type="evidence" value="ECO:0007669"/>
    <property type="project" value="UniProtKB-UniRule"/>
</dbReference>
<dbReference type="GO" id="GO:0000287">
    <property type="term" value="F:magnesium ion binding"/>
    <property type="evidence" value="ECO:0007669"/>
    <property type="project" value="UniProtKB-UniRule"/>
</dbReference>
<comment type="catalytic activity">
    <reaction evidence="8">
        <text>(7R,8S)-8-amino-7-(carboxyamino)nonanoate + ATP = (4R,5S)-dethiobiotin + ADP + phosphate + H(+)</text>
        <dbReference type="Rhea" id="RHEA:63684"/>
        <dbReference type="ChEBI" id="CHEBI:15378"/>
        <dbReference type="ChEBI" id="CHEBI:30616"/>
        <dbReference type="ChEBI" id="CHEBI:43474"/>
        <dbReference type="ChEBI" id="CHEBI:149470"/>
        <dbReference type="ChEBI" id="CHEBI:149473"/>
        <dbReference type="ChEBI" id="CHEBI:456216"/>
    </reaction>
</comment>
<protein>
    <recommendedName>
        <fullName evidence="9">ATP-dependent dethiobiotin synthetase BioD</fullName>
        <ecNumber evidence="9">6.3.3.3</ecNumber>
    </recommendedName>
    <alternativeName>
        <fullName evidence="9">DTB synthetase</fullName>
        <shortName evidence="9">DTBS</shortName>
    </alternativeName>
    <alternativeName>
        <fullName evidence="9">Dethiobiotin synthase</fullName>
    </alternativeName>
</protein>